<keyword evidence="3" id="KW-0804">Transcription</keyword>
<sequence>MLKSLSDPKRLEIVDRLMEKEYCAYELLPLFHVTQPTLSHDMKVLSEAGVIKQQRKGKNVVYSVDRKVLEDVVNHLNAIISK</sequence>
<name>A0A3N0I6A5_9FIRM</name>
<evidence type="ECO:0000256" key="1">
    <source>
        <dbReference type="ARBA" id="ARBA00023015"/>
    </source>
</evidence>
<dbReference type="Pfam" id="PF01022">
    <property type="entry name" value="HTH_5"/>
    <property type="match status" value="1"/>
</dbReference>
<dbReference type="PANTHER" id="PTHR33154:SF18">
    <property type="entry name" value="ARSENICAL RESISTANCE OPERON REPRESSOR"/>
    <property type="match status" value="1"/>
</dbReference>
<proteinExistence type="predicted"/>
<dbReference type="CDD" id="cd00090">
    <property type="entry name" value="HTH_ARSR"/>
    <property type="match status" value="1"/>
</dbReference>
<dbReference type="GO" id="GO:0003700">
    <property type="term" value="F:DNA-binding transcription factor activity"/>
    <property type="evidence" value="ECO:0007669"/>
    <property type="project" value="InterPro"/>
</dbReference>
<dbReference type="NCBIfam" id="NF033788">
    <property type="entry name" value="HTH_metalloreg"/>
    <property type="match status" value="1"/>
</dbReference>
<dbReference type="InterPro" id="IPR011991">
    <property type="entry name" value="ArsR-like_HTH"/>
</dbReference>
<evidence type="ECO:0000313" key="6">
    <source>
        <dbReference type="Proteomes" id="UP000276568"/>
    </source>
</evidence>
<reference evidence="5 6" key="1">
    <citation type="submission" date="2018-11" db="EMBL/GenBank/DDBJ databases">
        <title>Clostridium sp. nov., a member of the family Erysipelotrichaceae isolated from pig faeces.</title>
        <authorList>
            <person name="Chang Y.-H."/>
        </authorList>
    </citation>
    <scope>NUCLEOTIDE SEQUENCE [LARGE SCALE GENOMIC DNA]</scope>
    <source>
        <strain evidence="5 6">YH-panp20</strain>
    </source>
</reference>
<evidence type="ECO:0000313" key="5">
    <source>
        <dbReference type="EMBL" id="RNM31842.1"/>
    </source>
</evidence>
<organism evidence="5 6">
    <name type="scientific">Absicoccus porci</name>
    <dbReference type="NCBI Taxonomy" id="2486576"/>
    <lineage>
        <taxon>Bacteria</taxon>
        <taxon>Bacillati</taxon>
        <taxon>Bacillota</taxon>
        <taxon>Erysipelotrichia</taxon>
        <taxon>Erysipelotrichales</taxon>
        <taxon>Erysipelotrichaceae</taxon>
        <taxon>Absicoccus</taxon>
    </lineage>
</organism>
<evidence type="ECO:0000256" key="2">
    <source>
        <dbReference type="ARBA" id="ARBA00023125"/>
    </source>
</evidence>
<accession>A0A3N0I6A5</accession>
<dbReference type="PROSITE" id="PS50987">
    <property type="entry name" value="HTH_ARSR_2"/>
    <property type="match status" value="1"/>
</dbReference>
<dbReference type="PRINTS" id="PR00778">
    <property type="entry name" value="HTHARSR"/>
</dbReference>
<gene>
    <name evidence="5" type="ORF">EDX97_00480</name>
</gene>
<dbReference type="AlphaFoldDB" id="A0A3N0I6A5"/>
<dbReference type="EMBL" id="RJQC01000001">
    <property type="protein sequence ID" value="RNM31842.1"/>
    <property type="molecule type" value="Genomic_DNA"/>
</dbReference>
<dbReference type="InterPro" id="IPR051081">
    <property type="entry name" value="HTH_MetalResp_TranReg"/>
</dbReference>
<dbReference type="InterPro" id="IPR036388">
    <property type="entry name" value="WH-like_DNA-bd_sf"/>
</dbReference>
<dbReference type="Proteomes" id="UP000276568">
    <property type="component" value="Unassembled WGS sequence"/>
</dbReference>
<comment type="caution">
    <text evidence="5">The sequence shown here is derived from an EMBL/GenBank/DDBJ whole genome shotgun (WGS) entry which is preliminary data.</text>
</comment>
<keyword evidence="2" id="KW-0238">DNA-binding</keyword>
<dbReference type="SMART" id="SM00418">
    <property type="entry name" value="HTH_ARSR"/>
    <property type="match status" value="1"/>
</dbReference>
<feature type="domain" description="HTH arsR-type" evidence="4">
    <location>
        <begin position="1"/>
        <end position="82"/>
    </location>
</feature>
<evidence type="ECO:0000259" key="4">
    <source>
        <dbReference type="PROSITE" id="PS50987"/>
    </source>
</evidence>
<dbReference type="Gene3D" id="1.10.10.10">
    <property type="entry name" value="Winged helix-like DNA-binding domain superfamily/Winged helix DNA-binding domain"/>
    <property type="match status" value="1"/>
</dbReference>
<dbReference type="InterPro" id="IPR001845">
    <property type="entry name" value="HTH_ArsR_DNA-bd_dom"/>
</dbReference>
<dbReference type="PANTHER" id="PTHR33154">
    <property type="entry name" value="TRANSCRIPTIONAL REGULATOR, ARSR FAMILY"/>
    <property type="match status" value="1"/>
</dbReference>
<keyword evidence="6" id="KW-1185">Reference proteome</keyword>
<keyword evidence="1" id="KW-0805">Transcription regulation</keyword>
<dbReference type="InterPro" id="IPR036390">
    <property type="entry name" value="WH_DNA-bd_sf"/>
</dbReference>
<protein>
    <submittedName>
        <fullName evidence="5">ArsR family transcriptional regulator</fullName>
    </submittedName>
</protein>
<dbReference type="GO" id="GO:0003677">
    <property type="term" value="F:DNA binding"/>
    <property type="evidence" value="ECO:0007669"/>
    <property type="project" value="UniProtKB-KW"/>
</dbReference>
<dbReference type="SUPFAM" id="SSF46785">
    <property type="entry name" value="Winged helix' DNA-binding domain"/>
    <property type="match status" value="1"/>
</dbReference>
<evidence type="ECO:0000256" key="3">
    <source>
        <dbReference type="ARBA" id="ARBA00023163"/>
    </source>
</evidence>